<reference evidence="4" key="1">
    <citation type="journal article" date="2019" name="Int. J. Syst. Evol. Microbiol.">
        <title>The Global Catalogue of Microorganisms (GCM) 10K type strain sequencing project: providing services to taxonomists for standard genome sequencing and annotation.</title>
        <authorList>
            <consortium name="The Broad Institute Genomics Platform"/>
            <consortium name="The Broad Institute Genome Sequencing Center for Infectious Disease"/>
            <person name="Wu L."/>
            <person name="Ma J."/>
        </authorList>
    </citation>
    <scope>NUCLEOTIDE SEQUENCE [LARGE SCALE GENOMIC DNA]</scope>
    <source>
        <strain evidence="4">JCM 17217</strain>
    </source>
</reference>
<evidence type="ECO:0000259" key="2">
    <source>
        <dbReference type="Pfam" id="PF15615"/>
    </source>
</evidence>
<feature type="compositionally biased region" description="Pro residues" evidence="1">
    <location>
        <begin position="360"/>
        <end position="371"/>
    </location>
</feature>
<evidence type="ECO:0000256" key="1">
    <source>
        <dbReference type="SAM" id="MobiDB-lite"/>
    </source>
</evidence>
<evidence type="ECO:0000313" key="3">
    <source>
        <dbReference type="EMBL" id="GAA3982393.1"/>
    </source>
</evidence>
<dbReference type="InterPro" id="IPR028932">
    <property type="entry name" value="TerB-C"/>
</dbReference>
<accession>A0ABP7QIG9</accession>
<comment type="caution">
    <text evidence="3">The sequence shown here is derived from an EMBL/GenBank/DDBJ whole genome shotgun (WGS) entry which is preliminary data.</text>
</comment>
<protein>
    <recommendedName>
        <fullName evidence="2">TerB-C domain-containing protein</fullName>
    </recommendedName>
</protein>
<dbReference type="RefSeq" id="WP_345125620.1">
    <property type="nucleotide sequence ID" value="NZ_BAABDI010000022.1"/>
</dbReference>
<feature type="domain" description="TerB-C" evidence="2">
    <location>
        <begin position="300"/>
        <end position="454"/>
    </location>
</feature>
<sequence>MFRRSYYHYYPPTPLGTLYEHDLGLSTKQVSWLNKFTAPSHGFMQLETARRETVRLYLLVLDELEKQCKAAGTTFQQQAKELTTKSEQYGYFNYKERGYVSAAAAGNKVAAIVYYTIFQRCEDLVRQRYEMPLSLEKRYFTAVLDTANSFERYFGEVVQALLAPLAETVPLPDDETEQALNVLDNGRWKPRFEKLLALLPADTVGFAAGVYDLCYLNDRNPVMPQIYYAAARQLGELVREPALHLYLHYLHYGASQKWNFKPRPLIKRLQKKLFTQPEHQARFEVICQTLLRSRQLDQATAEVANVYVQERRKIALDMGAVQAVRAQHAGTVELLNAYLQDAPAPALPAVKPPRKAPAAPKTPAPKPPKTTPPAATFAVGLHLSAPQQALLQLFAAHALTLPQPAVEAFAKAHGALRNQLIDGLNERCYGLLDDVLIEESGDDYTIYEAHYQQLTASSC</sequence>
<dbReference type="Proteomes" id="UP001501556">
    <property type="component" value="Unassembled WGS sequence"/>
</dbReference>
<feature type="region of interest" description="Disordered" evidence="1">
    <location>
        <begin position="346"/>
        <end position="372"/>
    </location>
</feature>
<name>A0ABP7QIG9_9BACT</name>
<proteinExistence type="predicted"/>
<keyword evidence="4" id="KW-1185">Reference proteome</keyword>
<gene>
    <name evidence="3" type="ORF">GCM10022407_29590</name>
</gene>
<organism evidence="3 4">
    <name type="scientific">Hymenobacter antarcticus</name>
    <dbReference type="NCBI Taxonomy" id="486270"/>
    <lineage>
        <taxon>Bacteria</taxon>
        <taxon>Pseudomonadati</taxon>
        <taxon>Bacteroidota</taxon>
        <taxon>Cytophagia</taxon>
        <taxon>Cytophagales</taxon>
        <taxon>Hymenobacteraceae</taxon>
        <taxon>Hymenobacter</taxon>
    </lineage>
</organism>
<evidence type="ECO:0000313" key="4">
    <source>
        <dbReference type="Proteomes" id="UP001501556"/>
    </source>
</evidence>
<dbReference type="EMBL" id="BAABDI010000022">
    <property type="protein sequence ID" value="GAA3982393.1"/>
    <property type="molecule type" value="Genomic_DNA"/>
</dbReference>
<dbReference type="Pfam" id="PF15615">
    <property type="entry name" value="TerB_C"/>
    <property type="match status" value="1"/>
</dbReference>